<dbReference type="InterPro" id="IPR015943">
    <property type="entry name" value="WD40/YVTN_repeat-like_dom_sf"/>
</dbReference>
<dbReference type="Gene3D" id="3.30.300.30">
    <property type="match status" value="1"/>
</dbReference>
<dbReference type="InterPro" id="IPR002372">
    <property type="entry name" value="PQQ_rpt_dom"/>
</dbReference>
<keyword evidence="1" id="KW-0175">Coiled coil</keyword>
<evidence type="ECO:0000313" key="4">
    <source>
        <dbReference type="EMBL" id="KAL3267065.1"/>
    </source>
</evidence>
<dbReference type="PANTHER" id="PTHR44394">
    <property type="entry name" value="BETA-ALANINE-ACTIVATING ENZYME"/>
    <property type="match status" value="1"/>
</dbReference>
<evidence type="ECO:0000259" key="3">
    <source>
        <dbReference type="Pfam" id="PF13570"/>
    </source>
</evidence>
<dbReference type="EMBL" id="JABFTP020000001">
    <property type="protein sequence ID" value="KAL3267065.1"/>
    <property type="molecule type" value="Genomic_DNA"/>
</dbReference>
<dbReference type="Proteomes" id="UP001516400">
    <property type="component" value="Unassembled WGS sequence"/>
</dbReference>
<name>A0ABD2ML51_9CUCU</name>
<dbReference type="SUPFAM" id="SSF50998">
    <property type="entry name" value="Quinoprotein alcohol dehydrogenase-like"/>
    <property type="match status" value="1"/>
</dbReference>
<organism evidence="4 5">
    <name type="scientific">Cryptolaemus montrouzieri</name>
    <dbReference type="NCBI Taxonomy" id="559131"/>
    <lineage>
        <taxon>Eukaryota</taxon>
        <taxon>Metazoa</taxon>
        <taxon>Ecdysozoa</taxon>
        <taxon>Arthropoda</taxon>
        <taxon>Hexapoda</taxon>
        <taxon>Insecta</taxon>
        <taxon>Pterygota</taxon>
        <taxon>Neoptera</taxon>
        <taxon>Endopterygota</taxon>
        <taxon>Coleoptera</taxon>
        <taxon>Polyphaga</taxon>
        <taxon>Cucujiformia</taxon>
        <taxon>Coccinelloidea</taxon>
        <taxon>Coccinellidae</taxon>
        <taxon>Scymninae</taxon>
        <taxon>Scymnini</taxon>
        <taxon>Cryptolaemus</taxon>
    </lineage>
</organism>
<dbReference type="InterPro" id="IPR045851">
    <property type="entry name" value="AMP-bd_C_sf"/>
</dbReference>
<gene>
    <name evidence="4" type="ORF">HHI36_011206</name>
</gene>
<evidence type="ECO:0000256" key="1">
    <source>
        <dbReference type="SAM" id="Coils"/>
    </source>
</evidence>
<dbReference type="InterPro" id="IPR042099">
    <property type="entry name" value="ANL_N_sf"/>
</dbReference>
<dbReference type="PANTHER" id="PTHR44394:SF1">
    <property type="entry name" value="BETA-ALANINE-ACTIVATING ENZYME"/>
    <property type="match status" value="1"/>
</dbReference>
<dbReference type="Gene3D" id="2.130.10.10">
    <property type="entry name" value="YVTN repeat-like/Quinoprotein amine dehydrogenase"/>
    <property type="match status" value="1"/>
</dbReference>
<reference evidence="4 5" key="1">
    <citation type="journal article" date="2021" name="BMC Biol.">
        <title>Horizontally acquired antibacterial genes associated with adaptive radiation of ladybird beetles.</title>
        <authorList>
            <person name="Li H.S."/>
            <person name="Tang X.F."/>
            <person name="Huang Y.H."/>
            <person name="Xu Z.Y."/>
            <person name="Chen M.L."/>
            <person name="Du X.Y."/>
            <person name="Qiu B.Y."/>
            <person name="Chen P.T."/>
            <person name="Zhang W."/>
            <person name="Slipinski A."/>
            <person name="Escalona H.E."/>
            <person name="Waterhouse R.M."/>
            <person name="Zwick A."/>
            <person name="Pang H."/>
        </authorList>
    </citation>
    <scope>NUCLEOTIDE SEQUENCE [LARGE SCALE GENOMIC DNA]</scope>
    <source>
        <strain evidence="4">SYSU2018</strain>
    </source>
</reference>
<feature type="coiled-coil region" evidence="1">
    <location>
        <begin position="361"/>
        <end position="388"/>
    </location>
</feature>
<feature type="domain" description="Pyrrolo-quinoline quinone repeat" evidence="3">
    <location>
        <begin position="396"/>
        <end position="564"/>
    </location>
</feature>
<dbReference type="Pfam" id="PF00501">
    <property type="entry name" value="AMP-binding"/>
    <property type="match status" value="1"/>
</dbReference>
<dbReference type="Pfam" id="PF13570">
    <property type="entry name" value="Beta-prop_ACSF4"/>
    <property type="match status" value="1"/>
</dbReference>
<comment type="caution">
    <text evidence="4">The sequence shown here is derived from an EMBL/GenBank/DDBJ whole genome shotgun (WGS) entry which is preliminary data.</text>
</comment>
<dbReference type="SUPFAM" id="SSF56801">
    <property type="entry name" value="Acetyl-CoA synthetase-like"/>
    <property type="match status" value="1"/>
</dbReference>
<dbReference type="InterPro" id="IPR000873">
    <property type="entry name" value="AMP-dep_synth/lig_dom"/>
</dbReference>
<dbReference type="Gene3D" id="3.40.50.12780">
    <property type="entry name" value="N-terminal domain of ligase-like"/>
    <property type="match status" value="1"/>
</dbReference>
<sequence>MQDDILCIIPSSGTTGKRKLIKIESYCIQQNVDSLNKVFNLNEKDVIYFGSPLTFDPSLVELLLALKVGASLIVVPEKSKLNHETLYRTLFPKTSEYPGPTFLQIVPSLFTRWSEKQKKYILNESKLKILAFGGEPFPLDILQFPRSLKLYNLYGITEVSCWATIHEIKGDKVFLGYPLEETFLKIYDKEKVIEEGIGELYIGSNTRFCYVDKENQKVAWRPTGDLVNKTVDGIKYLGRKNSWVKRFGNRICLNQIKNKIYENIKLSSEVIWFETVSKLLLFILIPSIYQEDRMRVLDKIRLTLLRVLSKEEFPDFFDIISTFPVTCNGKIDKNTLIEIYKQNETTLTNTRACDVFSSFLADILVIEIKQKRRRIEEIEENISEEIEIVWKYNLLGCVDASPLLFEENGNLFVAVGSFSGYFGVFNALSGEPIFMKQFPDSIGNKAIVCPSLNFLYFGCFDGNLYCINLDKKIIEWTYHTDNSIKCKPSFCEGKEALVFGSYDKNLHCISSKSGGVIWRTNIRESIVASPILHHSSNQILVTTLVGSCISVSEKTGAINWCIKLKIQYLEHRVYLMKMN</sequence>
<dbReference type="SMART" id="SM00564">
    <property type="entry name" value="PQQ"/>
    <property type="match status" value="2"/>
</dbReference>
<evidence type="ECO:0000259" key="2">
    <source>
        <dbReference type="Pfam" id="PF00501"/>
    </source>
</evidence>
<feature type="domain" description="AMP-dependent synthetase/ligase" evidence="2">
    <location>
        <begin position="2"/>
        <end position="205"/>
    </location>
</feature>
<accession>A0ABD2ML51</accession>
<dbReference type="InterPro" id="IPR052091">
    <property type="entry name" value="Beta-ala_Activ/Resist"/>
</dbReference>
<protein>
    <submittedName>
        <fullName evidence="4">Uncharacterized protein</fullName>
    </submittedName>
</protein>
<dbReference type="AlphaFoldDB" id="A0ABD2ML51"/>
<keyword evidence="5" id="KW-1185">Reference proteome</keyword>
<proteinExistence type="predicted"/>
<dbReference type="InterPro" id="IPR011047">
    <property type="entry name" value="Quinoprotein_ADH-like_sf"/>
</dbReference>
<dbReference type="InterPro" id="IPR018391">
    <property type="entry name" value="PQQ_b-propeller_rpt"/>
</dbReference>
<evidence type="ECO:0000313" key="5">
    <source>
        <dbReference type="Proteomes" id="UP001516400"/>
    </source>
</evidence>